<evidence type="ECO:0000256" key="3">
    <source>
        <dbReference type="ARBA" id="ARBA00022840"/>
    </source>
</evidence>
<dbReference type="InterPro" id="IPR050611">
    <property type="entry name" value="ABCF"/>
</dbReference>
<evidence type="ECO:0000256" key="2">
    <source>
        <dbReference type="ARBA" id="ARBA00022741"/>
    </source>
</evidence>
<name>A0ABY8AIR5_9ACTN</name>
<feature type="domain" description="ABC transporter" evidence="5">
    <location>
        <begin position="338"/>
        <end position="554"/>
    </location>
</feature>
<dbReference type="InterPro" id="IPR003439">
    <property type="entry name" value="ABC_transporter-like_ATP-bd"/>
</dbReference>
<evidence type="ECO:0000313" key="7">
    <source>
        <dbReference type="Proteomes" id="UP001218629"/>
    </source>
</evidence>
<feature type="domain" description="ABC transporter" evidence="5">
    <location>
        <begin position="13"/>
        <end position="257"/>
    </location>
</feature>
<dbReference type="InterPro" id="IPR017871">
    <property type="entry name" value="ABC_transporter-like_CS"/>
</dbReference>
<gene>
    <name evidence="6" type="ORF">MOV08_31995</name>
</gene>
<dbReference type="SUPFAM" id="SSF52540">
    <property type="entry name" value="P-loop containing nucleoside triphosphate hydrolases"/>
    <property type="match status" value="2"/>
</dbReference>
<dbReference type="SMART" id="SM00382">
    <property type="entry name" value="AAA"/>
    <property type="match status" value="2"/>
</dbReference>
<feature type="coiled-coil region" evidence="4">
    <location>
        <begin position="317"/>
        <end position="344"/>
    </location>
</feature>
<dbReference type="InterPro" id="IPR003593">
    <property type="entry name" value="AAA+_ATPase"/>
</dbReference>
<protein>
    <submittedName>
        <fullName evidence="6">ATP-binding cassette domain-containing protein</fullName>
    </submittedName>
</protein>
<keyword evidence="2" id="KW-0547">Nucleotide-binding</keyword>
<evidence type="ECO:0000256" key="1">
    <source>
        <dbReference type="ARBA" id="ARBA00022737"/>
    </source>
</evidence>
<dbReference type="GO" id="GO:0005524">
    <property type="term" value="F:ATP binding"/>
    <property type="evidence" value="ECO:0007669"/>
    <property type="project" value="UniProtKB-KW"/>
</dbReference>
<organism evidence="6 7">
    <name type="scientific">Streptomyces yunnanensis</name>
    <dbReference type="NCBI Taxonomy" id="156453"/>
    <lineage>
        <taxon>Bacteria</taxon>
        <taxon>Bacillati</taxon>
        <taxon>Actinomycetota</taxon>
        <taxon>Actinomycetes</taxon>
        <taxon>Kitasatosporales</taxon>
        <taxon>Streptomycetaceae</taxon>
        <taxon>Streptomyces</taxon>
    </lineage>
</organism>
<dbReference type="Proteomes" id="UP001218629">
    <property type="component" value="Chromosome"/>
</dbReference>
<dbReference type="Gene3D" id="3.40.50.300">
    <property type="entry name" value="P-loop containing nucleotide triphosphate hydrolases"/>
    <property type="match status" value="2"/>
</dbReference>
<proteinExistence type="predicted"/>
<dbReference type="RefSeq" id="WP_275309805.1">
    <property type="nucleotide sequence ID" value="NZ_CP095749.1"/>
</dbReference>
<dbReference type="InterPro" id="IPR027417">
    <property type="entry name" value="P-loop_NTPase"/>
</dbReference>
<dbReference type="EMBL" id="CP095749">
    <property type="protein sequence ID" value="WEB43442.1"/>
    <property type="molecule type" value="Genomic_DNA"/>
</dbReference>
<evidence type="ECO:0000259" key="5">
    <source>
        <dbReference type="PROSITE" id="PS50893"/>
    </source>
</evidence>
<dbReference type="Pfam" id="PF00005">
    <property type="entry name" value="ABC_tran"/>
    <property type="match status" value="2"/>
</dbReference>
<accession>A0ABY8AIR5</accession>
<evidence type="ECO:0000256" key="4">
    <source>
        <dbReference type="SAM" id="Coils"/>
    </source>
</evidence>
<keyword evidence="4" id="KW-0175">Coiled coil</keyword>
<dbReference type="PROSITE" id="PS00211">
    <property type="entry name" value="ABC_TRANSPORTER_1"/>
    <property type="match status" value="1"/>
</dbReference>
<dbReference type="PANTHER" id="PTHR19211:SF6">
    <property type="entry name" value="BLL7188 PROTEIN"/>
    <property type="match status" value="1"/>
</dbReference>
<dbReference type="PANTHER" id="PTHR19211">
    <property type="entry name" value="ATP-BINDING TRANSPORT PROTEIN-RELATED"/>
    <property type="match status" value="1"/>
</dbReference>
<reference evidence="6 7" key="1">
    <citation type="submission" date="2022-03" db="EMBL/GenBank/DDBJ databases">
        <title>Streptomyces yunnanensis P86,complete genome.</title>
        <authorList>
            <person name="Chen S."/>
            <person name="Zhang Q."/>
        </authorList>
    </citation>
    <scope>NUCLEOTIDE SEQUENCE [LARGE SCALE GENOMIC DNA]</scope>
    <source>
        <strain evidence="6 7">P86</strain>
    </source>
</reference>
<sequence length="554" mass="60611">MSKPPTAPSAAVVCTRTGFDWPDGTPVLDDFQFSVGPGRTGLIGLNGSGKSTLLKLIAGELTPTAGSVKVVGEVGYLPQHASLDTHLRVDEALGIAATRAALHAIENGDGGPPCSSEVESLGEREEHFTTVGDDWDVEERARATLDQLGLHALDLDRTIGEVSGGESVLLRLSALLLRRPDVLLLDEPTNNLDLPARRRLHDAVSVWSGVLLVVSHDRELLERVDRIADLRGGEVHWYGGNFTAYEQALAVEQEAAERMVRAAGADVARQRRELADAQVKLARRVRYGDKMYARKREPKIVMNSRKQEAQVSAGKHRALHTERLQEARERLVEATEAVRDDDEIRIDLPYTAVPPGRTVLTLTGLRTRYGTRADLEVRGPERIALTGRNGSGKTTLLRTLAGELPPAAGTAEVHVPHRFLPQRLDEVLDHDLTVVENVARYAPDATDNRIRARLARFLFKGARADQQAGTLSGGERFRAALAALMLAEPPPQLLLLDEPTNNLDMSSVRRLVTALHSYEGALLVVSHDHRFLRELSLTRWLTVESGGLTATDPL</sequence>
<dbReference type="PROSITE" id="PS50893">
    <property type="entry name" value="ABC_TRANSPORTER_2"/>
    <property type="match status" value="2"/>
</dbReference>
<keyword evidence="1" id="KW-0677">Repeat</keyword>
<evidence type="ECO:0000313" key="6">
    <source>
        <dbReference type="EMBL" id="WEB43442.1"/>
    </source>
</evidence>
<keyword evidence="3 6" id="KW-0067">ATP-binding</keyword>
<keyword evidence="7" id="KW-1185">Reference proteome</keyword>